<reference evidence="2 3" key="1">
    <citation type="submission" date="2012-10" db="EMBL/GenBank/DDBJ databases">
        <authorList>
            <person name="Zafar N."/>
            <person name="Inman J."/>
            <person name="Hall N."/>
            <person name="Lorenzi H."/>
            <person name="Caler E."/>
        </authorList>
    </citation>
    <scope>NUCLEOTIDE SEQUENCE [LARGE SCALE GENOMIC DNA]</scope>
    <source>
        <strain evidence="2 3">IP1</strain>
    </source>
</reference>
<evidence type="ECO:0000313" key="3">
    <source>
        <dbReference type="Proteomes" id="UP000014680"/>
    </source>
</evidence>
<feature type="region of interest" description="Disordered" evidence="1">
    <location>
        <begin position="1"/>
        <end position="30"/>
    </location>
</feature>
<dbReference type="VEuPathDB" id="AmoebaDB:EIN_129350"/>
<protein>
    <submittedName>
        <fullName evidence="2">Uncharacterized protein</fullName>
    </submittedName>
</protein>
<sequence length="268" mass="30399">MSGKGKTIQPKILSKNTDRKRKFTEKPKPLAKVIPKTTYTKSIHTTSVGTKRKSNGFSKTIGGYKVHIPPFLRKKSAEKHVEKLSEKHSEKHFETPKPIQPKIVIPMETIDISKETNKETIPMEVDLNVSKIDASGIGIKSELPIDLNQPTHLEVSNVESTIITRKSTITKITDIVQNQNLIEKEEEKSIKIPVFTNFNAQLPLAELSDEEKEKIRRKKRRSSLTPLDSVDLKKERLSSQLSAPPKVDLQKYRASFSARQKRESEIAK</sequence>
<keyword evidence="3" id="KW-1185">Reference proteome</keyword>
<dbReference type="Proteomes" id="UP000014680">
    <property type="component" value="Unassembled WGS sequence"/>
</dbReference>
<dbReference type="RefSeq" id="XP_004258366.1">
    <property type="nucleotide sequence ID" value="XM_004258318.1"/>
</dbReference>
<accession>L7FPM2</accession>
<dbReference type="EMBL" id="KB206458">
    <property type="protein sequence ID" value="ELP91595.1"/>
    <property type="molecule type" value="Genomic_DNA"/>
</dbReference>
<gene>
    <name evidence="2" type="ORF">EIN_129350</name>
</gene>
<name>L7FPM2_ENTIV</name>
<evidence type="ECO:0000256" key="1">
    <source>
        <dbReference type="SAM" id="MobiDB-lite"/>
    </source>
</evidence>
<evidence type="ECO:0000313" key="2">
    <source>
        <dbReference type="EMBL" id="ELP91595.1"/>
    </source>
</evidence>
<dbReference type="GeneID" id="14890554"/>
<dbReference type="KEGG" id="eiv:EIN_129350"/>
<proteinExistence type="predicted"/>
<organism evidence="2 3">
    <name type="scientific">Entamoeba invadens IP1</name>
    <dbReference type="NCBI Taxonomy" id="370355"/>
    <lineage>
        <taxon>Eukaryota</taxon>
        <taxon>Amoebozoa</taxon>
        <taxon>Evosea</taxon>
        <taxon>Archamoebae</taxon>
        <taxon>Mastigamoebida</taxon>
        <taxon>Entamoebidae</taxon>
        <taxon>Entamoeba</taxon>
    </lineage>
</organism>
<dbReference type="AlphaFoldDB" id="L7FPM2"/>
<dbReference type="OMA" id="TDQNENH"/>